<comment type="caution">
    <text evidence="2">The sequence shown here is derived from an EMBL/GenBank/DDBJ whole genome shotgun (WGS) entry which is preliminary data.</text>
</comment>
<dbReference type="InterPro" id="IPR002559">
    <property type="entry name" value="Transposase_11"/>
</dbReference>
<feature type="non-terminal residue" evidence="2">
    <location>
        <position position="1"/>
    </location>
</feature>
<dbReference type="AlphaFoldDB" id="W4L229"/>
<organism evidence="2 3">
    <name type="scientific">Entotheonella factor</name>
    <dbReference type="NCBI Taxonomy" id="1429438"/>
    <lineage>
        <taxon>Bacteria</taxon>
        <taxon>Pseudomonadati</taxon>
        <taxon>Nitrospinota/Tectimicrobiota group</taxon>
        <taxon>Candidatus Tectimicrobiota</taxon>
        <taxon>Candidatus Entotheonellia</taxon>
        <taxon>Candidatus Entotheonellales</taxon>
        <taxon>Candidatus Entotheonellaceae</taxon>
        <taxon>Candidatus Entotheonella</taxon>
    </lineage>
</organism>
<name>W4L229_ENTF1</name>
<protein>
    <recommendedName>
        <fullName evidence="1">Transposase IS4-like domain-containing protein</fullName>
    </recommendedName>
</protein>
<feature type="domain" description="Transposase IS4-like" evidence="1">
    <location>
        <begin position="26"/>
        <end position="188"/>
    </location>
</feature>
<sequence>SSFALHDALAHVFPGRFSAVLPAAVELHCTLDLLQDAPLTISLSPDTDSEHEYCPAPESLRGDLLMADRGYLNLAYLREIDRHGGHFLVRAKSGLNPRVISAFYENGNLMKSCQDRDLQAIVSKCPKRQRAELEVEWLIDGEPFRSRLIVRWNPETKCFDYLLSNLSQHKYPIDTLCLGYKLRWQVELL</sequence>
<dbReference type="Proteomes" id="UP000019141">
    <property type="component" value="Unassembled WGS sequence"/>
</dbReference>
<dbReference type="PANTHER" id="PTHR33258">
    <property type="entry name" value="TRANSPOSASE INSL FOR INSERTION SEQUENCE ELEMENT IS186A-RELATED"/>
    <property type="match status" value="1"/>
</dbReference>
<feature type="non-terminal residue" evidence="2">
    <location>
        <position position="189"/>
    </location>
</feature>
<keyword evidence="3" id="KW-1185">Reference proteome</keyword>
<reference evidence="2 3" key="1">
    <citation type="journal article" date="2014" name="Nature">
        <title>An environmental bacterial taxon with a large and distinct metabolic repertoire.</title>
        <authorList>
            <person name="Wilson M.C."/>
            <person name="Mori T."/>
            <person name="Ruckert C."/>
            <person name="Uria A.R."/>
            <person name="Helf M.J."/>
            <person name="Takada K."/>
            <person name="Gernert C."/>
            <person name="Steffens U.A."/>
            <person name="Heycke N."/>
            <person name="Schmitt S."/>
            <person name="Rinke C."/>
            <person name="Helfrich E.J."/>
            <person name="Brachmann A.O."/>
            <person name="Gurgui C."/>
            <person name="Wakimoto T."/>
            <person name="Kracht M."/>
            <person name="Crusemann M."/>
            <person name="Hentschel U."/>
            <person name="Abe I."/>
            <person name="Matsunaga S."/>
            <person name="Kalinowski J."/>
            <person name="Takeyama H."/>
            <person name="Piel J."/>
        </authorList>
    </citation>
    <scope>NUCLEOTIDE SEQUENCE [LARGE SCALE GENOMIC DNA]</scope>
    <source>
        <strain evidence="3">TSY1</strain>
    </source>
</reference>
<evidence type="ECO:0000313" key="2">
    <source>
        <dbReference type="EMBL" id="ETW92143.1"/>
    </source>
</evidence>
<dbReference type="Pfam" id="PF01609">
    <property type="entry name" value="DDE_Tnp_1"/>
    <property type="match status" value="1"/>
</dbReference>
<evidence type="ECO:0000313" key="3">
    <source>
        <dbReference type="Proteomes" id="UP000019141"/>
    </source>
</evidence>
<dbReference type="GO" id="GO:0003677">
    <property type="term" value="F:DNA binding"/>
    <property type="evidence" value="ECO:0007669"/>
    <property type="project" value="InterPro"/>
</dbReference>
<dbReference type="EMBL" id="AZHW01001634">
    <property type="protein sequence ID" value="ETW92143.1"/>
    <property type="molecule type" value="Genomic_DNA"/>
</dbReference>
<dbReference type="PANTHER" id="PTHR33258:SF1">
    <property type="entry name" value="TRANSPOSASE INSL FOR INSERTION SEQUENCE ELEMENT IS186A-RELATED"/>
    <property type="match status" value="1"/>
</dbReference>
<dbReference type="InterPro" id="IPR012337">
    <property type="entry name" value="RNaseH-like_sf"/>
</dbReference>
<dbReference type="SUPFAM" id="SSF53098">
    <property type="entry name" value="Ribonuclease H-like"/>
    <property type="match status" value="1"/>
</dbReference>
<dbReference type="GO" id="GO:0004803">
    <property type="term" value="F:transposase activity"/>
    <property type="evidence" value="ECO:0007669"/>
    <property type="project" value="InterPro"/>
</dbReference>
<dbReference type="GO" id="GO:0006313">
    <property type="term" value="P:DNA transposition"/>
    <property type="evidence" value="ECO:0007669"/>
    <property type="project" value="InterPro"/>
</dbReference>
<accession>W4L229</accession>
<evidence type="ECO:0000259" key="1">
    <source>
        <dbReference type="Pfam" id="PF01609"/>
    </source>
</evidence>
<gene>
    <name evidence="2" type="ORF">ETSY1_44950</name>
</gene>
<proteinExistence type="predicted"/>